<dbReference type="EMBL" id="FQUW01000013">
    <property type="protein sequence ID" value="SHF03481.1"/>
    <property type="molecule type" value="Genomic_DNA"/>
</dbReference>
<gene>
    <name evidence="2" type="ORF">SAMN02745218_01321</name>
</gene>
<evidence type="ECO:0000313" key="2">
    <source>
        <dbReference type="EMBL" id="SHF03481.1"/>
    </source>
</evidence>
<dbReference type="Proteomes" id="UP000184196">
    <property type="component" value="Unassembled WGS sequence"/>
</dbReference>
<accession>A0A1M4YCC3</accession>
<name>A0A1M4YCC3_9FIRM</name>
<keyword evidence="3" id="KW-1185">Reference proteome</keyword>
<organism evidence="2 3">
    <name type="scientific">Desulfofundulus australicus DSM 11792</name>
    <dbReference type="NCBI Taxonomy" id="1121425"/>
    <lineage>
        <taxon>Bacteria</taxon>
        <taxon>Bacillati</taxon>
        <taxon>Bacillota</taxon>
        <taxon>Clostridia</taxon>
        <taxon>Eubacteriales</taxon>
        <taxon>Peptococcaceae</taxon>
        <taxon>Desulfofundulus</taxon>
    </lineage>
</organism>
<evidence type="ECO:0008006" key="4">
    <source>
        <dbReference type="Google" id="ProtNLM"/>
    </source>
</evidence>
<evidence type="ECO:0000256" key="1">
    <source>
        <dbReference type="SAM" id="Phobius"/>
    </source>
</evidence>
<proteinExistence type="predicted"/>
<protein>
    <recommendedName>
        <fullName evidence="4">Prepilin-type N-terminal cleavage/methylation domain-containing protein</fullName>
    </recommendedName>
</protein>
<keyword evidence="1" id="KW-0812">Transmembrane</keyword>
<evidence type="ECO:0000313" key="3">
    <source>
        <dbReference type="Proteomes" id="UP000184196"/>
    </source>
</evidence>
<keyword evidence="1" id="KW-0472">Membrane</keyword>
<sequence length="143" mass="16572">MPQTKLHIERCRQKLKKQISYPVSKKLMNNSGLILLEIMLGVIILSIAMIPLIGLTITHYKEVWESRRKSTALYLAQQKLEEYKSGKKIESEEINRKIPFTDPDFADYKYKVCPLGGNTYKIEIYYHDNEQPLANLTGEIITP</sequence>
<feature type="transmembrane region" description="Helical" evidence="1">
    <location>
        <begin position="33"/>
        <end position="60"/>
    </location>
</feature>
<reference evidence="3" key="1">
    <citation type="submission" date="2016-11" db="EMBL/GenBank/DDBJ databases">
        <authorList>
            <person name="Varghese N."/>
            <person name="Submissions S."/>
        </authorList>
    </citation>
    <scope>NUCLEOTIDE SEQUENCE [LARGE SCALE GENOMIC DNA]</scope>
    <source>
        <strain evidence="3">DSM 11792</strain>
    </source>
</reference>
<dbReference type="OrthoDB" id="1787228at2"/>
<dbReference type="AlphaFoldDB" id="A0A1M4YCC3"/>
<keyword evidence="1" id="KW-1133">Transmembrane helix</keyword>